<gene>
    <name evidence="1" type="ORF">RchiOBHm_Chr1g0369911</name>
</gene>
<organism evidence="1 2">
    <name type="scientific">Rosa chinensis</name>
    <name type="common">China rose</name>
    <dbReference type="NCBI Taxonomy" id="74649"/>
    <lineage>
        <taxon>Eukaryota</taxon>
        <taxon>Viridiplantae</taxon>
        <taxon>Streptophyta</taxon>
        <taxon>Embryophyta</taxon>
        <taxon>Tracheophyta</taxon>
        <taxon>Spermatophyta</taxon>
        <taxon>Magnoliopsida</taxon>
        <taxon>eudicotyledons</taxon>
        <taxon>Gunneridae</taxon>
        <taxon>Pentapetalae</taxon>
        <taxon>rosids</taxon>
        <taxon>fabids</taxon>
        <taxon>Rosales</taxon>
        <taxon>Rosaceae</taxon>
        <taxon>Rosoideae</taxon>
        <taxon>Rosoideae incertae sedis</taxon>
        <taxon>Rosa</taxon>
    </lineage>
</organism>
<reference evidence="1 2" key="1">
    <citation type="journal article" date="2018" name="Nat. Genet.">
        <title>The Rosa genome provides new insights in the design of modern roses.</title>
        <authorList>
            <person name="Bendahmane M."/>
        </authorList>
    </citation>
    <scope>NUCLEOTIDE SEQUENCE [LARGE SCALE GENOMIC DNA]</scope>
    <source>
        <strain evidence="2">cv. Old Blush</strain>
    </source>
</reference>
<comment type="caution">
    <text evidence="1">The sequence shown here is derived from an EMBL/GenBank/DDBJ whole genome shotgun (WGS) entry which is preliminary data.</text>
</comment>
<sequence>MRVNFIFQKVKKVSILLVKKGFGKFHIIWMYNESPVIFLSLDCFWKSSRIFSVPSDFLLRFELLFESFNLWSLYILN</sequence>
<keyword evidence="2" id="KW-1185">Reference proteome</keyword>
<proteinExistence type="predicted"/>
<name>A0A2P6SL54_ROSCH</name>
<dbReference type="AlphaFoldDB" id="A0A2P6SL54"/>
<evidence type="ECO:0000313" key="2">
    <source>
        <dbReference type="Proteomes" id="UP000238479"/>
    </source>
</evidence>
<protein>
    <submittedName>
        <fullName evidence="1">Uncharacterized protein</fullName>
    </submittedName>
</protein>
<dbReference type="Gramene" id="PRQ59414">
    <property type="protein sequence ID" value="PRQ59414"/>
    <property type="gene ID" value="RchiOBHm_Chr1g0369911"/>
</dbReference>
<dbReference type="EMBL" id="PDCK01000039">
    <property type="protein sequence ID" value="PRQ59414.1"/>
    <property type="molecule type" value="Genomic_DNA"/>
</dbReference>
<evidence type="ECO:0000313" key="1">
    <source>
        <dbReference type="EMBL" id="PRQ59414.1"/>
    </source>
</evidence>
<dbReference type="Proteomes" id="UP000238479">
    <property type="component" value="Chromosome 1"/>
</dbReference>
<accession>A0A2P6SL54</accession>